<dbReference type="PANTHER" id="PTHR42870:SF1">
    <property type="entry name" value="NON-SPECIFIC LIPID-TRANSFER PROTEIN-LIKE 2"/>
    <property type="match status" value="1"/>
</dbReference>
<dbReference type="GO" id="GO:0016746">
    <property type="term" value="F:acyltransferase activity"/>
    <property type="evidence" value="ECO:0007669"/>
    <property type="project" value="InterPro"/>
</dbReference>
<keyword evidence="3" id="KW-1185">Reference proteome</keyword>
<proteinExistence type="predicted"/>
<dbReference type="Pfam" id="PF22691">
    <property type="entry name" value="Thiolase_C_1"/>
    <property type="match status" value="1"/>
</dbReference>
<dbReference type="InterPro" id="IPR055140">
    <property type="entry name" value="Thiolase_C_2"/>
</dbReference>
<evidence type="ECO:0000313" key="2">
    <source>
        <dbReference type="EMBL" id="RCX10639.1"/>
    </source>
</evidence>
<dbReference type="Proteomes" id="UP000252174">
    <property type="component" value="Unassembled WGS sequence"/>
</dbReference>
<sequence>MPAMAKSSTKKPQAKAAITGLGFSAMSRQPIGSVRELAASAILAAIADAGLRVKDIDGLLLNKSPTAHTEELPLRMQNDIGLRDLSLLAAMDSEGSTAVQMVQYAALAVAAGLAKAVVCVFSDTPIKEKGKGGGDTFALAMPLSGIESWEARQGFLGATAGYALAARRHMALYGTTPEQLGAYAIACRQWAALNPQAFLRKPITLQDYLASPYVVEPFRVLDCCFPVNGAIALVVTSADRAADAPRPATYIHGMGQGHRGRSGLRGDDPEVLTGAVQAGKAAYRSAGVTARDVTQCQFYDAFSYAGVLSLEGYGLAKRGAGGAFVERGHTAPGGKLPVNTGGGHLSGFYLQGMTPLSEAVIQARGAGGERQVKNDLILVSGNGGCLDYHTCVLVSPHPKLH</sequence>
<protein>
    <submittedName>
        <fullName evidence="2">Acetyl-CoA acetyltransferase</fullName>
    </submittedName>
</protein>
<accession>A0A369AMM2</accession>
<name>A0A369AMM2_9BURK</name>
<dbReference type="Gene3D" id="3.40.47.10">
    <property type="match status" value="1"/>
</dbReference>
<evidence type="ECO:0000259" key="1">
    <source>
        <dbReference type="Pfam" id="PF22691"/>
    </source>
</evidence>
<evidence type="ECO:0000313" key="3">
    <source>
        <dbReference type="Proteomes" id="UP000252174"/>
    </source>
</evidence>
<dbReference type="AlphaFoldDB" id="A0A369AMM2"/>
<keyword evidence="2" id="KW-0808">Transferase</keyword>
<organism evidence="2 3">
    <name type="scientific">Extensimonas vulgaris</name>
    <dbReference type="NCBI Taxonomy" id="1031594"/>
    <lineage>
        <taxon>Bacteria</taxon>
        <taxon>Pseudomonadati</taxon>
        <taxon>Pseudomonadota</taxon>
        <taxon>Betaproteobacteria</taxon>
        <taxon>Burkholderiales</taxon>
        <taxon>Comamonadaceae</taxon>
        <taxon>Extensimonas</taxon>
    </lineage>
</organism>
<gene>
    <name evidence="2" type="ORF">DFR45_10240</name>
</gene>
<dbReference type="SUPFAM" id="SSF53901">
    <property type="entry name" value="Thiolase-like"/>
    <property type="match status" value="2"/>
</dbReference>
<reference evidence="2 3" key="1">
    <citation type="submission" date="2018-07" db="EMBL/GenBank/DDBJ databases">
        <title>Genomic Encyclopedia of Type Strains, Phase IV (KMG-IV): sequencing the most valuable type-strain genomes for metagenomic binning, comparative biology and taxonomic classification.</title>
        <authorList>
            <person name="Goeker M."/>
        </authorList>
    </citation>
    <scope>NUCLEOTIDE SEQUENCE [LARGE SCALE GENOMIC DNA]</scope>
    <source>
        <strain evidence="2 3">DSM 100911</strain>
    </source>
</reference>
<dbReference type="PANTHER" id="PTHR42870">
    <property type="entry name" value="ACETYL-COA C-ACETYLTRANSFERASE"/>
    <property type="match status" value="1"/>
</dbReference>
<feature type="domain" description="Thiolase C-terminal" evidence="1">
    <location>
        <begin position="256"/>
        <end position="393"/>
    </location>
</feature>
<comment type="caution">
    <text evidence="2">The sequence shown here is derived from an EMBL/GenBank/DDBJ whole genome shotgun (WGS) entry which is preliminary data.</text>
</comment>
<dbReference type="InterPro" id="IPR016039">
    <property type="entry name" value="Thiolase-like"/>
</dbReference>
<dbReference type="EMBL" id="QPJU01000002">
    <property type="protein sequence ID" value="RCX10639.1"/>
    <property type="molecule type" value="Genomic_DNA"/>
</dbReference>
<dbReference type="CDD" id="cd00829">
    <property type="entry name" value="SCP-x_thiolase"/>
    <property type="match status" value="1"/>
</dbReference>